<reference evidence="14 15" key="1">
    <citation type="journal article" date="2017" name="Genome Med.">
        <title>A novel Ruminococcus gnavus clade enriched in inflammatory bowel disease patients.</title>
        <authorList>
            <person name="Hall A.B."/>
            <person name="Yassour M."/>
            <person name="Sauk J."/>
            <person name="Garner A."/>
            <person name="Jiang X."/>
            <person name="Arthur T."/>
            <person name="Lagoudas G.K."/>
            <person name="Vatanen T."/>
            <person name="Fornelos N."/>
            <person name="Wilson R."/>
            <person name="Bertha M."/>
            <person name="Cohen M."/>
            <person name="Garber J."/>
            <person name="Khalili H."/>
            <person name="Gevers D."/>
            <person name="Ananthakrishnan A.N."/>
            <person name="Kugathasan S."/>
            <person name="Lander E.S."/>
            <person name="Blainey P."/>
            <person name="Vlamakis H."/>
            <person name="Xavier R.J."/>
            <person name="Huttenhower C."/>
        </authorList>
    </citation>
    <scope>NUCLEOTIDE SEQUENCE [LARGE SCALE GENOMIC DNA]</scope>
    <source>
        <strain evidence="14 15">RJX1118</strain>
    </source>
</reference>
<feature type="transmembrane region" description="Helical" evidence="13">
    <location>
        <begin position="329"/>
        <end position="348"/>
    </location>
</feature>
<evidence type="ECO:0000256" key="5">
    <source>
        <dbReference type="ARBA" id="ARBA00022519"/>
    </source>
</evidence>
<feature type="transmembrane region" description="Helical" evidence="13">
    <location>
        <begin position="37"/>
        <end position="56"/>
    </location>
</feature>
<evidence type="ECO:0000256" key="2">
    <source>
        <dbReference type="ARBA" id="ARBA00009137"/>
    </source>
</evidence>
<feature type="transmembrane region" description="Helical" evidence="13">
    <location>
        <begin position="12"/>
        <end position="31"/>
    </location>
</feature>
<evidence type="ECO:0000256" key="6">
    <source>
        <dbReference type="ARBA" id="ARBA00022538"/>
    </source>
</evidence>
<gene>
    <name evidence="14" type="ORF">CDL18_09415</name>
</gene>
<evidence type="ECO:0000256" key="13">
    <source>
        <dbReference type="SAM" id="Phobius"/>
    </source>
</evidence>
<keyword evidence="8 12" id="KW-0630">Potassium</keyword>
<dbReference type="RefSeq" id="WP_101879772.1">
    <property type="nucleotide sequence ID" value="NZ_NIHM01000011.1"/>
</dbReference>
<proteinExistence type="inferred from homology"/>
<accession>A0A2N5NHQ0</accession>
<dbReference type="InterPro" id="IPR003445">
    <property type="entry name" value="Cat_transpt"/>
</dbReference>
<dbReference type="EMBL" id="NIHM01000011">
    <property type="protein sequence ID" value="PLT54777.1"/>
    <property type="molecule type" value="Genomic_DNA"/>
</dbReference>
<keyword evidence="9 13" id="KW-1133">Transmembrane helix</keyword>
<feature type="binding site" evidence="12">
    <location>
        <position position="110"/>
    </location>
    <ligand>
        <name>K(+)</name>
        <dbReference type="ChEBI" id="CHEBI:29103"/>
    </ligand>
</feature>
<evidence type="ECO:0000256" key="9">
    <source>
        <dbReference type="ARBA" id="ARBA00022989"/>
    </source>
</evidence>
<feature type="binding site" evidence="12">
    <location>
        <position position="218"/>
    </location>
    <ligand>
        <name>K(+)</name>
        <dbReference type="ChEBI" id="CHEBI:29103"/>
    </ligand>
</feature>
<comment type="subcellular location">
    <subcellularLocation>
        <location evidence="1">Cell inner membrane</location>
        <topology evidence="1">Multi-pass membrane protein</topology>
    </subcellularLocation>
</comment>
<comment type="similarity">
    <text evidence="2">Belongs to the TrkH potassium transport family.</text>
</comment>
<feature type="transmembrane region" description="Helical" evidence="13">
    <location>
        <begin position="233"/>
        <end position="258"/>
    </location>
</feature>
<dbReference type="GO" id="GO:0015379">
    <property type="term" value="F:potassium:chloride symporter activity"/>
    <property type="evidence" value="ECO:0007669"/>
    <property type="project" value="InterPro"/>
</dbReference>
<sequence length="481" mass="53057">MNNRMIVYMIGRMLGVEGLLLLVPAFVSFLYGEQSGIAFLLTAAILLIIFLLAGRKKPKDTSIYGKEGLALVGIAWILWSLFGALPFFISGSIPDYLDAFFETVSGFTTTGSTILTDIEALPQGMLFWRALTHWIGGMGVLVFVMVLLSLDDDGSMYLMRAEVPGPEADKLVPKARSTARILYLMYLILTMAEVIFLLFGGMNLYDALIHSFSTAGTGGFSNRNASVSYYDSAYIDGVITVFMILFGINFNIYFAIYIKNWKSALKNEEVRTYLGVIAAAILMITVNIYHIYGNVASAFRYSAFQVASVITTTGFYTADYNLWPEFSKTILLVIMIIGACAGSTGGGMKVSRILILCKSVKQEIKRILHPKAVTVVTVNGQKVGRETLHGVYVYSICYALILVCSVLIVSIDNYDFATSVSAVLTTLNNVGPGISQVGPVENFFEFSWLSKLVFCVDMLLGRLEIFPCLVLLAPELWKRKF</sequence>
<feature type="transmembrane region" description="Helical" evidence="13">
    <location>
        <begin position="131"/>
        <end position="150"/>
    </location>
</feature>
<evidence type="ECO:0000313" key="15">
    <source>
        <dbReference type="Proteomes" id="UP000234849"/>
    </source>
</evidence>
<evidence type="ECO:0000256" key="1">
    <source>
        <dbReference type="ARBA" id="ARBA00004429"/>
    </source>
</evidence>
<dbReference type="PANTHER" id="PTHR32024:SF2">
    <property type="entry name" value="TRK SYSTEM POTASSIUM UPTAKE PROTEIN TRKG-RELATED"/>
    <property type="match status" value="1"/>
</dbReference>
<evidence type="ECO:0000256" key="7">
    <source>
        <dbReference type="ARBA" id="ARBA00022692"/>
    </source>
</evidence>
<keyword evidence="6" id="KW-0633">Potassium transport</keyword>
<dbReference type="AlphaFoldDB" id="A0A2N5NHQ0"/>
<evidence type="ECO:0000313" key="14">
    <source>
        <dbReference type="EMBL" id="PLT54777.1"/>
    </source>
</evidence>
<organism evidence="14 15">
    <name type="scientific">Mediterraneibacter gnavus</name>
    <name type="common">Ruminococcus gnavus</name>
    <dbReference type="NCBI Taxonomy" id="33038"/>
    <lineage>
        <taxon>Bacteria</taxon>
        <taxon>Bacillati</taxon>
        <taxon>Bacillota</taxon>
        <taxon>Clostridia</taxon>
        <taxon>Lachnospirales</taxon>
        <taxon>Lachnospiraceae</taxon>
        <taxon>Mediterraneibacter</taxon>
    </lineage>
</organism>
<keyword evidence="3" id="KW-0813">Transport</keyword>
<evidence type="ECO:0000256" key="11">
    <source>
        <dbReference type="ARBA" id="ARBA00023136"/>
    </source>
</evidence>
<feature type="binding site" evidence="12">
    <location>
        <position position="430"/>
    </location>
    <ligand>
        <name>K(+)</name>
        <dbReference type="ChEBI" id="CHEBI:29103"/>
    </ligand>
</feature>
<feature type="binding site" evidence="12">
    <location>
        <position position="313"/>
    </location>
    <ligand>
        <name>K(+)</name>
        <dbReference type="ChEBI" id="CHEBI:29103"/>
    </ligand>
</feature>
<feature type="transmembrane region" description="Helical" evidence="13">
    <location>
        <begin position="391"/>
        <end position="411"/>
    </location>
</feature>
<feature type="transmembrane region" description="Helical" evidence="13">
    <location>
        <begin position="181"/>
        <end position="202"/>
    </location>
</feature>
<keyword evidence="5" id="KW-0997">Cell inner membrane</keyword>
<keyword evidence="10" id="KW-0406">Ion transport</keyword>
<feature type="binding site" evidence="12">
    <location>
        <position position="312"/>
    </location>
    <ligand>
        <name>K(+)</name>
        <dbReference type="ChEBI" id="CHEBI:29103"/>
    </ligand>
</feature>
<dbReference type="PANTHER" id="PTHR32024">
    <property type="entry name" value="TRK SYSTEM POTASSIUM UPTAKE PROTEIN TRKG-RELATED"/>
    <property type="match status" value="1"/>
</dbReference>
<dbReference type="GO" id="GO:0005886">
    <property type="term" value="C:plasma membrane"/>
    <property type="evidence" value="ECO:0007669"/>
    <property type="project" value="UniProtKB-SubCell"/>
</dbReference>
<evidence type="ECO:0000256" key="10">
    <source>
        <dbReference type="ARBA" id="ARBA00023065"/>
    </source>
</evidence>
<dbReference type="Pfam" id="PF02386">
    <property type="entry name" value="TrkH"/>
    <property type="match status" value="1"/>
</dbReference>
<feature type="binding site" evidence="12">
    <location>
        <position position="109"/>
    </location>
    <ligand>
        <name>K(+)</name>
        <dbReference type="ChEBI" id="CHEBI:29103"/>
    </ligand>
</feature>
<keyword evidence="4" id="KW-1003">Cell membrane</keyword>
<evidence type="ECO:0000256" key="8">
    <source>
        <dbReference type="ARBA" id="ARBA00022958"/>
    </source>
</evidence>
<feature type="transmembrane region" description="Helical" evidence="13">
    <location>
        <begin position="68"/>
        <end position="89"/>
    </location>
</feature>
<comment type="caution">
    <text evidence="14">The sequence shown here is derived from an EMBL/GenBank/DDBJ whole genome shotgun (WGS) entry which is preliminary data.</text>
</comment>
<protein>
    <submittedName>
        <fullName evidence="14">Potassium transporter KefA</fullName>
    </submittedName>
</protein>
<evidence type="ECO:0000256" key="3">
    <source>
        <dbReference type="ARBA" id="ARBA00022448"/>
    </source>
</evidence>
<dbReference type="InterPro" id="IPR004772">
    <property type="entry name" value="TrkH"/>
</dbReference>
<evidence type="ECO:0000256" key="4">
    <source>
        <dbReference type="ARBA" id="ARBA00022475"/>
    </source>
</evidence>
<name>A0A2N5NHQ0_MEDGN</name>
<evidence type="ECO:0000256" key="12">
    <source>
        <dbReference type="PIRSR" id="PIRSR006247-1"/>
    </source>
</evidence>
<keyword evidence="11 13" id="KW-0472">Membrane</keyword>
<keyword evidence="12" id="KW-0479">Metal-binding</keyword>
<feature type="transmembrane region" description="Helical" evidence="13">
    <location>
        <begin position="270"/>
        <end position="292"/>
    </location>
</feature>
<dbReference type="GO" id="GO:0046872">
    <property type="term" value="F:metal ion binding"/>
    <property type="evidence" value="ECO:0007669"/>
    <property type="project" value="UniProtKB-KW"/>
</dbReference>
<dbReference type="PIRSF" id="PIRSF006247">
    <property type="entry name" value="TrkH"/>
    <property type="match status" value="1"/>
</dbReference>
<feature type="binding site" evidence="12">
    <location>
        <position position="429"/>
    </location>
    <ligand>
        <name>K(+)</name>
        <dbReference type="ChEBI" id="CHEBI:29103"/>
    </ligand>
</feature>
<dbReference type="Proteomes" id="UP000234849">
    <property type="component" value="Unassembled WGS sequence"/>
</dbReference>
<keyword evidence="7 13" id="KW-0812">Transmembrane</keyword>